<protein>
    <recommendedName>
        <fullName evidence="3">F-box domain-containing protein</fullName>
    </recommendedName>
</protein>
<gene>
    <name evidence="1" type="ORF">LAESUDRAFT_810066</name>
</gene>
<keyword evidence="2" id="KW-1185">Reference proteome</keyword>
<dbReference type="AlphaFoldDB" id="A0A165GIX2"/>
<dbReference type="EMBL" id="KV427609">
    <property type="protein sequence ID" value="KZT10410.1"/>
    <property type="molecule type" value="Genomic_DNA"/>
</dbReference>
<accession>A0A165GIX2</accession>
<name>A0A165GIX2_9APHY</name>
<dbReference type="OrthoDB" id="2785713at2759"/>
<dbReference type="Proteomes" id="UP000076871">
    <property type="component" value="Unassembled WGS sequence"/>
</dbReference>
<dbReference type="GeneID" id="63831210"/>
<sequence length="452" mass="50051">MPLLALNDDVLDIIVSFLSPHDALPLMTTCRTAHALALPRLLSEVEFLTHTAKTPGRITQFCQFMLADIPHRMPHLRALRLIGNAFATKDFDYSAALAMAAVLRHAKCLRELHLRLAGELLACQPRFADAVAALASLDVLCMSSRMYSWVLLARMRATPRRVEFFADYMAYKDQQRLFWGAALPVRLAPRLEQVRLEMCVPLAENADALRAAWPHVRELTLVGEVCRMDALARAFPNVRFVRFQDVDFVGKQAPPGWSELDHAQWNVVPRHPLGCKVRRLDVQAALPAASDEVGEGFVEVLESASPAVLLCTLPQRGDFSWMMKIAKAAPELKYVHVAAPSLDEAITSCQDAFAKLPLAGLSLGYTSRMPAFDDGERCAASDARKIAAAIPSLRYVGLNVKAFAAKTYGDLENITWFRVVSRAHDGSPPSMVVVSESERIAAQEWLLRSPRG</sequence>
<evidence type="ECO:0008006" key="3">
    <source>
        <dbReference type="Google" id="ProtNLM"/>
    </source>
</evidence>
<reference evidence="1 2" key="1">
    <citation type="journal article" date="2016" name="Mol. Biol. Evol.">
        <title>Comparative Genomics of Early-Diverging Mushroom-Forming Fungi Provides Insights into the Origins of Lignocellulose Decay Capabilities.</title>
        <authorList>
            <person name="Nagy L.G."/>
            <person name="Riley R."/>
            <person name="Tritt A."/>
            <person name="Adam C."/>
            <person name="Daum C."/>
            <person name="Floudas D."/>
            <person name="Sun H."/>
            <person name="Yadav J.S."/>
            <person name="Pangilinan J."/>
            <person name="Larsson K.H."/>
            <person name="Matsuura K."/>
            <person name="Barry K."/>
            <person name="Labutti K."/>
            <person name="Kuo R."/>
            <person name="Ohm R.A."/>
            <person name="Bhattacharya S.S."/>
            <person name="Shirouzu T."/>
            <person name="Yoshinaga Y."/>
            <person name="Martin F.M."/>
            <person name="Grigoriev I.V."/>
            <person name="Hibbett D.S."/>
        </authorList>
    </citation>
    <scope>NUCLEOTIDE SEQUENCE [LARGE SCALE GENOMIC DNA]</scope>
    <source>
        <strain evidence="1 2">93-53</strain>
    </source>
</reference>
<organism evidence="1 2">
    <name type="scientific">Laetiporus sulphureus 93-53</name>
    <dbReference type="NCBI Taxonomy" id="1314785"/>
    <lineage>
        <taxon>Eukaryota</taxon>
        <taxon>Fungi</taxon>
        <taxon>Dikarya</taxon>
        <taxon>Basidiomycota</taxon>
        <taxon>Agaricomycotina</taxon>
        <taxon>Agaricomycetes</taxon>
        <taxon>Polyporales</taxon>
        <taxon>Laetiporus</taxon>
    </lineage>
</organism>
<dbReference type="InParanoid" id="A0A165GIX2"/>
<dbReference type="STRING" id="1314785.A0A165GIX2"/>
<proteinExistence type="predicted"/>
<evidence type="ECO:0000313" key="1">
    <source>
        <dbReference type="EMBL" id="KZT10410.1"/>
    </source>
</evidence>
<dbReference type="RefSeq" id="XP_040768150.1">
    <property type="nucleotide sequence ID" value="XM_040914182.1"/>
</dbReference>
<evidence type="ECO:0000313" key="2">
    <source>
        <dbReference type="Proteomes" id="UP000076871"/>
    </source>
</evidence>